<reference evidence="1 2" key="1">
    <citation type="journal article" date="2019" name="ISME J.">
        <title>Genome analyses of uncultured TG2/ZB3 bacteria in 'Margulisbacteria' specifically attached to ectosymbiotic spirochetes of protists in the termite gut.</title>
        <authorList>
            <person name="Utami Y.D."/>
            <person name="Kuwahara H."/>
            <person name="Igai K."/>
            <person name="Murakami T."/>
            <person name="Sugaya K."/>
            <person name="Morikawa T."/>
            <person name="Nagura Y."/>
            <person name="Yuki M."/>
            <person name="Deevong P."/>
            <person name="Inoue T."/>
            <person name="Kihara K."/>
            <person name="Lo N."/>
            <person name="Yamada A."/>
            <person name="Ohkuma M."/>
            <person name="Hongoh Y."/>
        </authorList>
    </citation>
    <scope>NUCLEOTIDE SEQUENCE [LARGE SCALE GENOMIC DNA]</scope>
    <source>
        <strain evidence="1">NkOx7-01</strain>
    </source>
</reference>
<evidence type="ECO:0000313" key="2">
    <source>
        <dbReference type="Proteomes" id="UP000269352"/>
    </source>
</evidence>
<protein>
    <submittedName>
        <fullName evidence="1">Uncharacterized protein</fullName>
    </submittedName>
</protein>
<sequence length="195" mass="22317">MGERPKENTIYFIDDTQASALAHYSWYSRIATANTTPLTENTKYNLLDYRYSQNRNELLNLDDPAYAIKISDGKITGWIVSKSVDYDTRETLKKENAAASAAKYQANKEKEQTKLADAYIAKNPTKNKFREYFIKGTVTYGMDIDDVKISWGGIDNFDVFNEISAGYYQAGIGKPIPYKYAYFRNGIVENWQSIN</sequence>
<organism evidence="1 2">
    <name type="scientific">Termititenax aidoneus</name>
    <dbReference type="NCBI Taxonomy" id="2218524"/>
    <lineage>
        <taxon>Bacteria</taxon>
        <taxon>Bacillati</taxon>
        <taxon>Candidatus Margulisiibacteriota</taxon>
        <taxon>Candidatus Termititenacia</taxon>
        <taxon>Candidatus Termititenacales</taxon>
        <taxon>Candidatus Termititenacaceae</taxon>
        <taxon>Candidatus Termititenax</taxon>
    </lineage>
</organism>
<keyword evidence="2" id="KW-1185">Reference proteome</keyword>
<name>A0A388TDF4_TERA1</name>
<accession>A0A388TDF4</accession>
<evidence type="ECO:0000313" key="1">
    <source>
        <dbReference type="EMBL" id="GBR74585.1"/>
    </source>
</evidence>
<dbReference type="EMBL" id="BGZN01000056">
    <property type="protein sequence ID" value="GBR74585.1"/>
    <property type="molecule type" value="Genomic_DNA"/>
</dbReference>
<dbReference type="AlphaFoldDB" id="A0A388TDF4"/>
<gene>
    <name evidence="1" type="ORF">NO1_1734</name>
</gene>
<comment type="caution">
    <text evidence="1">The sequence shown here is derived from an EMBL/GenBank/DDBJ whole genome shotgun (WGS) entry which is preliminary data.</text>
</comment>
<proteinExistence type="predicted"/>
<dbReference type="Proteomes" id="UP000269352">
    <property type="component" value="Unassembled WGS sequence"/>
</dbReference>